<sequence length="211" mass="22721">MDNSTAGFETQGLISDTVLASLSVLIKLILTPVIGTIGLCANFINIVVFYNMGLTDGVTQNFFILSISDGCLAALSLVSSVAYILYTKVFVGLGAPDYQAQIVYCVALLIGTFPQSVSMVTTAVIAVVRCLCVAIPLRVKFLMTARRQLAVILLFSSCSASVVLYSFIPSRAILVYNPLTNSSFILMNDIQCRCFIFLQVDIKTNGSCPTL</sequence>
<dbReference type="SUPFAM" id="SSF81321">
    <property type="entry name" value="Family A G protein-coupled receptor-like"/>
    <property type="match status" value="1"/>
</dbReference>
<gene>
    <name evidence="2" type="ORF">RRG08_050184</name>
</gene>
<keyword evidence="3" id="KW-1185">Reference proteome</keyword>
<keyword evidence="1" id="KW-1133">Transmembrane helix</keyword>
<evidence type="ECO:0000256" key="1">
    <source>
        <dbReference type="SAM" id="Phobius"/>
    </source>
</evidence>
<reference evidence="2" key="1">
    <citation type="journal article" date="2023" name="G3 (Bethesda)">
        <title>A reference genome for the long-term kleptoplast-retaining sea slug Elysia crispata morphotype clarki.</title>
        <authorList>
            <person name="Eastman K.E."/>
            <person name="Pendleton A.L."/>
            <person name="Shaikh M.A."/>
            <person name="Suttiyut T."/>
            <person name="Ogas R."/>
            <person name="Tomko P."/>
            <person name="Gavelis G."/>
            <person name="Widhalm J.R."/>
            <person name="Wisecaver J.H."/>
        </authorList>
    </citation>
    <scope>NUCLEOTIDE SEQUENCE</scope>
    <source>
        <strain evidence="2">ECLA1</strain>
    </source>
</reference>
<dbReference type="AlphaFoldDB" id="A0AAE0Z6V3"/>
<evidence type="ECO:0000313" key="3">
    <source>
        <dbReference type="Proteomes" id="UP001283361"/>
    </source>
</evidence>
<name>A0AAE0Z6V3_9GAST</name>
<feature type="transmembrane region" description="Helical" evidence="1">
    <location>
        <begin position="117"/>
        <end position="137"/>
    </location>
</feature>
<feature type="transmembrane region" description="Helical" evidence="1">
    <location>
        <begin position="149"/>
        <end position="168"/>
    </location>
</feature>
<evidence type="ECO:0008006" key="4">
    <source>
        <dbReference type="Google" id="ProtNLM"/>
    </source>
</evidence>
<protein>
    <recommendedName>
        <fullName evidence="4">G-protein coupled receptors family 1 profile domain-containing protein</fullName>
    </recommendedName>
</protein>
<feature type="transmembrane region" description="Helical" evidence="1">
    <location>
        <begin position="62"/>
        <end position="86"/>
    </location>
</feature>
<keyword evidence="1" id="KW-0812">Transmembrane</keyword>
<dbReference type="EMBL" id="JAWDGP010004497">
    <property type="protein sequence ID" value="KAK3763820.1"/>
    <property type="molecule type" value="Genomic_DNA"/>
</dbReference>
<dbReference type="Gene3D" id="1.20.1070.10">
    <property type="entry name" value="Rhodopsin 7-helix transmembrane proteins"/>
    <property type="match status" value="1"/>
</dbReference>
<proteinExistence type="predicted"/>
<organism evidence="2 3">
    <name type="scientific">Elysia crispata</name>
    <name type="common">lettuce slug</name>
    <dbReference type="NCBI Taxonomy" id="231223"/>
    <lineage>
        <taxon>Eukaryota</taxon>
        <taxon>Metazoa</taxon>
        <taxon>Spiralia</taxon>
        <taxon>Lophotrochozoa</taxon>
        <taxon>Mollusca</taxon>
        <taxon>Gastropoda</taxon>
        <taxon>Heterobranchia</taxon>
        <taxon>Euthyneura</taxon>
        <taxon>Panpulmonata</taxon>
        <taxon>Sacoglossa</taxon>
        <taxon>Placobranchoidea</taxon>
        <taxon>Plakobranchidae</taxon>
        <taxon>Elysia</taxon>
    </lineage>
</organism>
<feature type="transmembrane region" description="Helical" evidence="1">
    <location>
        <begin position="29"/>
        <end position="50"/>
    </location>
</feature>
<accession>A0AAE0Z6V3</accession>
<evidence type="ECO:0000313" key="2">
    <source>
        <dbReference type="EMBL" id="KAK3763820.1"/>
    </source>
</evidence>
<comment type="caution">
    <text evidence="2">The sequence shown here is derived from an EMBL/GenBank/DDBJ whole genome shotgun (WGS) entry which is preliminary data.</text>
</comment>
<keyword evidence="1" id="KW-0472">Membrane</keyword>
<dbReference type="Proteomes" id="UP001283361">
    <property type="component" value="Unassembled WGS sequence"/>
</dbReference>